<keyword evidence="1" id="KW-0812">Transmembrane</keyword>
<comment type="caution">
    <text evidence="2">The sequence shown here is derived from an EMBL/GenBank/DDBJ whole genome shotgun (WGS) entry which is preliminary data.</text>
</comment>
<feature type="transmembrane region" description="Helical" evidence="1">
    <location>
        <begin position="35"/>
        <end position="54"/>
    </location>
</feature>
<dbReference type="EMBL" id="BAABLN010000007">
    <property type="protein sequence ID" value="GAA4692167.1"/>
    <property type="molecule type" value="Genomic_DNA"/>
</dbReference>
<dbReference type="RefSeq" id="WP_345310541.1">
    <property type="nucleotide sequence ID" value="NZ_BAABLN010000007.1"/>
</dbReference>
<keyword evidence="1" id="KW-0472">Membrane</keyword>
<keyword evidence="3" id="KW-1185">Reference proteome</keyword>
<protein>
    <submittedName>
        <fullName evidence="2">Uncharacterized protein</fullName>
    </submittedName>
</protein>
<sequence length="155" mass="16468">MDTNRSPLDAVEAQQVLDQLQHDRARASDRVRTPLWHRIAFALTVVTAISAFALPEDAFTVAFSASAIVAVLLGLVRPWVTKTQADPWSDGTALKIGLAQTVAVLGTGAAGVLLYTATGLAWVLWVAAVLAGTMSVVLETRMESVFASSIHGGRR</sequence>
<proteinExistence type="predicted"/>
<feature type="transmembrane region" description="Helical" evidence="1">
    <location>
        <begin position="92"/>
        <end position="114"/>
    </location>
</feature>
<reference evidence="3" key="1">
    <citation type="journal article" date="2019" name="Int. J. Syst. Evol. Microbiol.">
        <title>The Global Catalogue of Microorganisms (GCM) 10K type strain sequencing project: providing services to taxonomists for standard genome sequencing and annotation.</title>
        <authorList>
            <consortium name="The Broad Institute Genomics Platform"/>
            <consortium name="The Broad Institute Genome Sequencing Center for Infectious Disease"/>
            <person name="Wu L."/>
            <person name="Ma J."/>
        </authorList>
    </citation>
    <scope>NUCLEOTIDE SEQUENCE [LARGE SCALE GENOMIC DNA]</scope>
    <source>
        <strain evidence="3">JCM 18958</strain>
    </source>
</reference>
<organism evidence="2 3">
    <name type="scientific">Kocuria gwangalliensis</name>
    <dbReference type="NCBI Taxonomy" id="501592"/>
    <lineage>
        <taxon>Bacteria</taxon>
        <taxon>Bacillati</taxon>
        <taxon>Actinomycetota</taxon>
        <taxon>Actinomycetes</taxon>
        <taxon>Micrococcales</taxon>
        <taxon>Micrococcaceae</taxon>
        <taxon>Kocuria</taxon>
    </lineage>
</organism>
<accession>A0ABP8WM78</accession>
<feature type="transmembrane region" description="Helical" evidence="1">
    <location>
        <begin position="120"/>
        <end position="138"/>
    </location>
</feature>
<feature type="transmembrane region" description="Helical" evidence="1">
    <location>
        <begin position="60"/>
        <end position="80"/>
    </location>
</feature>
<evidence type="ECO:0000313" key="2">
    <source>
        <dbReference type="EMBL" id="GAA4692167.1"/>
    </source>
</evidence>
<evidence type="ECO:0000313" key="3">
    <source>
        <dbReference type="Proteomes" id="UP001501446"/>
    </source>
</evidence>
<evidence type="ECO:0000256" key="1">
    <source>
        <dbReference type="SAM" id="Phobius"/>
    </source>
</evidence>
<dbReference type="Proteomes" id="UP001501446">
    <property type="component" value="Unassembled WGS sequence"/>
</dbReference>
<keyword evidence="1" id="KW-1133">Transmembrane helix</keyword>
<name>A0ABP8WM78_9MICC</name>
<gene>
    <name evidence="2" type="ORF">GCM10025781_06670</name>
</gene>